<feature type="binding site" evidence="12">
    <location>
        <begin position="262"/>
        <end position="264"/>
    </location>
    <ligand>
        <name>ATP</name>
        <dbReference type="ChEBI" id="CHEBI:30616"/>
    </ligand>
</feature>
<keyword evidence="5 12" id="KW-0436">Ligase</keyword>
<comment type="similarity">
    <text evidence="3 12">Belongs to the class-II aminoacyl-tRNA synthetase family. Type-1 seryl-tRNA synthetase subfamily.</text>
</comment>
<keyword evidence="9 12" id="KW-0030">Aminoacyl-tRNA synthetase</keyword>
<feature type="binding site" evidence="12">
    <location>
        <position position="285"/>
    </location>
    <ligand>
        <name>L-serine</name>
        <dbReference type="ChEBI" id="CHEBI:33384"/>
    </ligand>
</feature>
<dbReference type="Pfam" id="PF02403">
    <property type="entry name" value="Seryl_tRNA_N"/>
    <property type="match status" value="1"/>
</dbReference>
<dbReference type="InterPro" id="IPR045864">
    <property type="entry name" value="aa-tRNA-synth_II/BPL/LPL"/>
</dbReference>
<dbReference type="Gene3D" id="1.10.287.40">
    <property type="entry name" value="Serine-tRNA synthetase, tRNA binding domain"/>
    <property type="match status" value="1"/>
</dbReference>
<dbReference type="InterPro" id="IPR002317">
    <property type="entry name" value="Ser-tRNA-ligase_type_1"/>
</dbReference>
<sequence length="430" mass="46623">MHDIKLIRDDPEGFDAALARRGLAPMAADLLALDEARRATITASEAALADRNAASKLVGAAKAKGDEAEFERLRGLVAEKKAEIASLEEEARARDAALRDALLEIPNLPDADVPDGADEEDNVEIARWGAPREMGFVPKEHFEIAGVKPGMDFETAAKLSGARFVLLRGAVARIHRALAQFMLEIHTEENGLTEHMTPVMVRDDAMLGTDKLPKFGDDSFRTREGYWLIPTSEVTLTYSVAGEVLEAAQLPRRMVAHTLCFRSEAGSAGRDTAGMLRQHQFEKVEMVSITHPDHSRAELDRMTGLAQGILERLDLPYRTVVLCTGDMGFGARRTHDIEVWLPGQGTYREISSCSTTGDFQARRMNARFRPAGGGKPEFVHTLNGSGLAVGRCLIAVLENGQQADGSVAMPAALVPFLGGKTTLTAEGVLV</sequence>
<dbReference type="RefSeq" id="WP_279966695.1">
    <property type="nucleotide sequence ID" value="NZ_CP122537.1"/>
</dbReference>
<dbReference type="Pfam" id="PF00587">
    <property type="entry name" value="tRNA-synt_2b"/>
    <property type="match status" value="1"/>
</dbReference>
<dbReference type="PIRSF" id="PIRSF001529">
    <property type="entry name" value="Ser-tRNA-synth_IIa"/>
    <property type="match status" value="1"/>
</dbReference>
<keyword evidence="4 12" id="KW-0963">Cytoplasm</keyword>
<evidence type="ECO:0000259" key="14">
    <source>
        <dbReference type="PROSITE" id="PS50862"/>
    </source>
</evidence>
<feature type="coiled-coil region" evidence="13">
    <location>
        <begin position="70"/>
        <end position="97"/>
    </location>
</feature>
<dbReference type="PRINTS" id="PR00981">
    <property type="entry name" value="TRNASYNTHSER"/>
</dbReference>
<comment type="subunit">
    <text evidence="12">Homodimer. The tRNA molecule binds across the dimer.</text>
</comment>
<evidence type="ECO:0000256" key="11">
    <source>
        <dbReference type="ARBA" id="ARBA00048823"/>
    </source>
</evidence>
<reference evidence="15 16" key="1">
    <citation type="submission" date="2023-04" db="EMBL/GenBank/DDBJ databases">
        <title>Jannaschia ovalis sp. nov., a marine bacterium isolated from sea tidal flat.</title>
        <authorList>
            <person name="Kwon D.Y."/>
            <person name="Kim J.-J."/>
        </authorList>
    </citation>
    <scope>NUCLEOTIDE SEQUENCE [LARGE SCALE GENOMIC DNA]</scope>
    <source>
        <strain evidence="15 16">GRR-S6-38</strain>
    </source>
</reference>
<proteinExistence type="inferred from homology"/>
<dbReference type="SUPFAM" id="SSF55681">
    <property type="entry name" value="Class II aaRS and biotin synthetases"/>
    <property type="match status" value="1"/>
</dbReference>
<evidence type="ECO:0000256" key="9">
    <source>
        <dbReference type="ARBA" id="ARBA00023146"/>
    </source>
</evidence>
<dbReference type="PANTHER" id="PTHR43697:SF1">
    <property type="entry name" value="SERINE--TRNA LIGASE"/>
    <property type="match status" value="1"/>
</dbReference>
<dbReference type="Gene3D" id="3.30.930.10">
    <property type="entry name" value="Bira Bifunctional Protein, Domain 2"/>
    <property type="match status" value="1"/>
</dbReference>
<dbReference type="EC" id="6.1.1.11" evidence="12"/>
<evidence type="ECO:0000256" key="4">
    <source>
        <dbReference type="ARBA" id="ARBA00022490"/>
    </source>
</evidence>
<comment type="pathway">
    <text evidence="2 12">Aminoacyl-tRNA biosynthesis; selenocysteinyl-tRNA(Sec) biosynthesis; L-seryl-tRNA(Sec) from L-serine and tRNA(Sec): step 1/1.</text>
</comment>
<comment type="function">
    <text evidence="12">Catalyzes the attachment of serine to tRNA(Ser). Is also able to aminoacylate tRNA(Sec) with serine, to form the misacylated tRNA L-seryl-tRNA(Sec), which will be further converted into selenocysteinyl-tRNA(Sec).</text>
</comment>
<protein>
    <recommendedName>
        <fullName evidence="12">Serine--tRNA ligase</fullName>
        <ecNumber evidence="12">6.1.1.11</ecNumber>
    </recommendedName>
    <alternativeName>
        <fullName evidence="12">Seryl-tRNA synthetase</fullName>
        <shortName evidence="12">SerRS</shortName>
    </alternativeName>
    <alternativeName>
        <fullName evidence="12">Seryl-tRNA(Ser/Sec) synthetase</fullName>
    </alternativeName>
</protein>
<feature type="domain" description="Aminoacyl-transfer RNA synthetases class-II family profile" evidence="14">
    <location>
        <begin position="173"/>
        <end position="410"/>
    </location>
</feature>
<comment type="caution">
    <text evidence="12">Lacks conserved residue(s) required for the propagation of feature annotation.</text>
</comment>
<comment type="catalytic activity">
    <reaction evidence="11 12">
        <text>tRNA(Ser) + L-serine + ATP = L-seryl-tRNA(Ser) + AMP + diphosphate + H(+)</text>
        <dbReference type="Rhea" id="RHEA:12292"/>
        <dbReference type="Rhea" id="RHEA-COMP:9669"/>
        <dbReference type="Rhea" id="RHEA-COMP:9703"/>
        <dbReference type="ChEBI" id="CHEBI:15378"/>
        <dbReference type="ChEBI" id="CHEBI:30616"/>
        <dbReference type="ChEBI" id="CHEBI:33019"/>
        <dbReference type="ChEBI" id="CHEBI:33384"/>
        <dbReference type="ChEBI" id="CHEBI:78442"/>
        <dbReference type="ChEBI" id="CHEBI:78533"/>
        <dbReference type="ChEBI" id="CHEBI:456215"/>
        <dbReference type="EC" id="6.1.1.11"/>
    </reaction>
</comment>
<dbReference type="PANTHER" id="PTHR43697">
    <property type="entry name" value="SERYL-TRNA SYNTHETASE"/>
    <property type="match status" value="1"/>
</dbReference>
<comment type="catalytic activity">
    <reaction evidence="10 12">
        <text>tRNA(Sec) + L-serine + ATP = L-seryl-tRNA(Sec) + AMP + diphosphate + H(+)</text>
        <dbReference type="Rhea" id="RHEA:42580"/>
        <dbReference type="Rhea" id="RHEA-COMP:9742"/>
        <dbReference type="Rhea" id="RHEA-COMP:10128"/>
        <dbReference type="ChEBI" id="CHEBI:15378"/>
        <dbReference type="ChEBI" id="CHEBI:30616"/>
        <dbReference type="ChEBI" id="CHEBI:33019"/>
        <dbReference type="ChEBI" id="CHEBI:33384"/>
        <dbReference type="ChEBI" id="CHEBI:78442"/>
        <dbReference type="ChEBI" id="CHEBI:78533"/>
        <dbReference type="ChEBI" id="CHEBI:456215"/>
        <dbReference type="EC" id="6.1.1.11"/>
    </reaction>
</comment>
<dbReference type="InterPro" id="IPR006195">
    <property type="entry name" value="aa-tRNA-synth_II"/>
</dbReference>
<evidence type="ECO:0000256" key="6">
    <source>
        <dbReference type="ARBA" id="ARBA00022741"/>
    </source>
</evidence>
<dbReference type="PROSITE" id="PS50862">
    <property type="entry name" value="AA_TRNA_LIGASE_II"/>
    <property type="match status" value="1"/>
</dbReference>
<evidence type="ECO:0000313" key="15">
    <source>
        <dbReference type="EMBL" id="WGH79758.1"/>
    </source>
</evidence>
<evidence type="ECO:0000256" key="7">
    <source>
        <dbReference type="ARBA" id="ARBA00022840"/>
    </source>
</evidence>
<feature type="binding site" evidence="12">
    <location>
        <begin position="349"/>
        <end position="352"/>
    </location>
    <ligand>
        <name>ATP</name>
        <dbReference type="ChEBI" id="CHEBI:30616"/>
    </ligand>
</feature>
<evidence type="ECO:0000256" key="10">
    <source>
        <dbReference type="ARBA" id="ARBA00047929"/>
    </source>
</evidence>
<dbReference type="SUPFAM" id="SSF46589">
    <property type="entry name" value="tRNA-binding arm"/>
    <property type="match status" value="1"/>
</dbReference>
<evidence type="ECO:0000313" key="16">
    <source>
        <dbReference type="Proteomes" id="UP001243420"/>
    </source>
</evidence>
<dbReference type="InterPro" id="IPR010978">
    <property type="entry name" value="tRNA-bd_arm"/>
</dbReference>
<comment type="domain">
    <text evidence="12">Consists of two distinct domains, a catalytic core and a N-terminal extension that is involved in tRNA binding.</text>
</comment>
<organism evidence="15 16">
    <name type="scientific">Jannaschia ovalis</name>
    <dbReference type="NCBI Taxonomy" id="3038773"/>
    <lineage>
        <taxon>Bacteria</taxon>
        <taxon>Pseudomonadati</taxon>
        <taxon>Pseudomonadota</taxon>
        <taxon>Alphaproteobacteria</taxon>
        <taxon>Rhodobacterales</taxon>
        <taxon>Roseobacteraceae</taxon>
        <taxon>Jannaschia</taxon>
    </lineage>
</organism>
<dbReference type="CDD" id="cd00770">
    <property type="entry name" value="SerRS_core"/>
    <property type="match status" value="1"/>
</dbReference>
<name>A0ABY8LH73_9RHOB</name>
<dbReference type="Proteomes" id="UP001243420">
    <property type="component" value="Chromosome"/>
</dbReference>
<dbReference type="HAMAP" id="MF_00176">
    <property type="entry name" value="Ser_tRNA_synth_type1"/>
    <property type="match status" value="1"/>
</dbReference>
<dbReference type="InterPro" id="IPR033749">
    <property type="entry name" value="Polyprenyl_synt_CS"/>
</dbReference>
<comment type="subcellular location">
    <subcellularLocation>
        <location evidence="1 12">Cytoplasm</location>
    </subcellularLocation>
</comment>
<keyword evidence="13" id="KW-0175">Coiled coil</keyword>
<gene>
    <name evidence="12 15" type="primary">serS</name>
    <name evidence="15" type="ORF">P8627_05715</name>
</gene>
<keyword evidence="6 12" id="KW-0547">Nucleotide-binding</keyword>
<dbReference type="EMBL" id="CP122537">
    <property type="protein sequence ID" value="WGH79758.1"/>
    <property type="molecule type" value="Genomic_DNA"/>
</dbReference>
<evidence type="ECO:0000256" key="2">
    <source>
        <dbReference type="ARBA" id="ARBA00005045"/>
    </source>
</evidence>
<evidence type="ECO:0000256" key="1">
    <source>
        <dbReference type="ARBA" id="ARBA00004496"/>
    </source>
</evidence>
<keyword evidence="7 12" id="KW-0067">ATP-binding</keyword>
<dbReference type="NCBIfam" id="TIGR00414">
    <property type="entry name" value="serS"/>
    <property type="match status" value="1"/>
</dbReference>
<evidence type="ECO:0000256" key="8">
    <source>
        <dbReference type="ARBA" id="ARBA00022917"/>
    </source>
</evidence>
<evidence type="ECO:0000256" key="12">
    <source>
        <dbReference type="HAMAP-Rule" id="MF_00176"/>
    </source>
</evidence>
<evidence type="ECO:0000256" key="5">
    <source>
        <dbReference type="ARBA" id="ARBA00022598"/>
    </source>
</evidence>
<evidence type="ECO:0000256" key="13">
    <source>
        <dbReference type="SAM" id="Coils"/>
    </source>
</evidence>
<keyword evidence="8 12" id="KW-0648">Protein biosynthesis</keyword>
<keyword evidence="16" id="KW-1185">Reference proteome</keyword>
<feature type="binding site" evidence="12">
    <location>
        <begin position="231"/>
        <end position="233"/>
    </location>
    <ligand>
        <name>L-serine</name>
        <dbReference type="ChEBI" id="CHEBI:33384"/>
    </ligand>
</feature>
<evidence type="ECO:0000256" key="3">
    <source>
        <dbReference type="ARBA" id="ARBA00010728"/>
    </source>
</evidence>
<accession>A0ABY8LH73</accession>
<dbReference type="InterPro" id="IPR015866">
    <property type="entry name" value="Ser-tRNA-synth_1_N"/>
</dbReference>
<dbReference type="InterPro" id="IPR042103">
    <property type="entry name" value="SerRS_1_N_sf"/>
</dbReference>
<dbReference type="InterPro" id="IPR002314">
    <property type="entry name" value="aa-tRNA-synt_IIb"/>
</dbReference>
<feature type="binding site" evidence="12">
    <location>
        <position position="385"/>
    </location>
    <ligand>
        <name>L-serine</name>
        <dbReference type="ChEBI" id="CHEBI:33384"/>
    </ligand>
</feature>
<dbReference type="PROSITE" id="PS00723">
    <property type="entry name" value="POLYPRENYL_SYNTHASE_1"/>
    <property type="match status" value="1"/>
</dbReference>
<dbReference type="GO" id="GO:0004828">
    <property type="term" value="F:serine-tRNA ligase activity"/>
    <property type="evidence" value="ECO:0007669"/>
    <property type="project" value="UniProtKB-EC"/>
</dbReference>
<dbReference type="InterPro" id="IPR033729">
    <property type="entry name" value="SerRS_core"/>
</dbReference>